<organism evidence="1 2">
    <name type="scientific">Mycena maculata</name>
    <dbReference type="NCBI Taxonomy" id="230809"/>
    <lineage>
        <taxon>Eukaryota</taxon>
        <taxon>Fungi</taxon>
        <taxon>Dikarya</taxon>
        <taxon>Basidiomycota</taxon>
        <taxon>Agaricomycotina</taxon>
        <taxon>Agaricomycetes</taxon>
        <taxon>Agaricomycetidae</taxon>
        <taxon>Agaricales</taxon>
        <taxon>Marasmiineae</taxon>
        <taxon>Mycenaceae</taxon>
        <taxon>Mycena</taxon>
    </lineage>
</organism>
<dbReference type="AlphaFoldDB" id="A0AAD7NQ93"/>
<evidence type="ECO:0000313" key="1">
    <source>
        <dbReference type="EMBL" id="KAJ7771151.1"/>
    </source>
</evidence>
<keyword evidence="2" id="KW-1185">Reference proteome</keyword>
<gene>
    <name evidence="1" type="ORF">DFH07DRAFT_937993</name>
</gene>
<proteinExistence type="predicted"/>
<sequence length="219" mass="24402">MNAVLMPSLASCNRVLQKRKTNHQREAAIGANMMCWLGLARKPWPGPGFIWLGLHESQARAQARKSGLAWPGPGLSHGFNRDRRRQRGIIFIGWHSDYFPASHTHLRDKKMKLWLAWPGLAWEISGQKPKPAQARAYGPDAVVEVDAMNNHGNAIVRTALLCQMRGCLRADDRSRPQSWAAGFVEAARNSEVETTSALSTQNNARALVFAKGRSISRDQ</sequence>
<dbReference type="EMBL" id="JARJLG010000022">
    <property type="protein sequence ID" value="KAJ7771151.1"/>
    <property type="molecule type" value="Genomic_DNA"/>
</dbReference>
<dbReference type="Proteomes" id="UP001215280">
    <property type="component" value="Unassembled WGS sequence"/>
</dbReference>
<name>A0AAD7NQ93_9AGAR</name>
<accession>A0AAD7NQ93</accession>
<protein>
    <submittedName>
        <fullName evidence="1">Uncharacterized protein</fullName>
    </submittedName>
</protein>
<evidence type="ECO:0000313" key="2">
    <source>
        <dbReference type="Proteomes" id="UP001215280"/>
    </source>
</evidence>
<comment type="caution">
    <text evidence="1">The sequence shown here is derived from an EMBL/GenBank/DDBJ whole genome shotgun (WGS) entry which is preliminary data.</text>
</comment>
<reference evidence="1" key="1">
    <citation type="submission" date="2023-03" db="EMBL/GenBank/DDBJ databases">
        <title>Massive genome expansion in bonnet fungi (Mycena s.s.) driven by repeated elements and novel gene families across ecological guilds.</title>
        <authorList>
            <consortium name="Lawrence Berkeley National Laboratory"/>
            <person name="Harder C.B."/>
            <person name="Miyauchi S."/>
            <person name="Viragh M."/>
            <person name="Kuo A."/>
            <person name="Thoen E."/>
            <person name="Andreopoulos B."/>
            <person name="Lu D."/>
            <person name="Skrede I."/>
            <person name="Drula E."/>
            <person name="Henrissat B."/>
            <person name="Morin E."/>
            <person name="Kohler A."/>
            <person name="Barry K."/>
            <person name="LaButti K."/>
            <person name="Morin E."/>
            <person name="Salamov A."/>
            <person name="Lipzen A."/>
            <person name="Mereny Z."/>
            <person name="Hegedus B."/>
            <person name="Baldrian P."/>
            <person name="Stursova M."/>
            <person name="Weitz H."/>
            <person name="Taylor A."/>
            <person name="Grigoriev I.V."/>
            <person name="Nagy L.G."/>
            <person name="Martin F."/>
            <person name="Kauserud H."/>
        </authorList>
    </citation>
    <scope>NUCLEOTIDE SEQUENCE</scope>
    <source>
        <strain evidence="1">CBHHK188m</strain>
    </source>
</reference>